<organism evidence="15 16">
    <name type="scientific">Atribacter laminatus</name>
    <dbReference type="NCBI Taxonomy" id="2847778"/>
    <lineage>
        <taxon>Bacteria</taxon>
        <taxon>Pseudomonadati</taxon>
        <taxon>Atribacterota</taxon>
        <taxon>Atribacteria</taxon>
        <taxon>Atribacterales</taxon>
        <taxon>Atribacteraceae</taxon>
        <taxon>Atribacter</taxon>
    </lineage>
</organism>
<dbReference type="FunFam" id="1.25.40.80:FF:000004">
    <property type="entry name" value="Deoxyribodipyrimidine photolyase"/>
    <property type="match status" value="1"/>
</dbReference>
<dbReference type="KEGG" id="alam:RT761_01685"/>
<dbReference type="SUPFAM" id="SSF48173">
    <property type="entry name" value="Cryptochrome/photolyase FAD-binding domain"/>
    <property type="match status" value="1"/>
</dbReference>
<keyword evidence="8" id="KW-0274">FAD</keyword>
<evidence type="ECO:0000256" key="4">
    <source>
        <dbReference type="ARBA" id="ARBA00013149"/>
    </source>
</evidence>
<dbReference type="InterPro" id="IPR036155">
    <property type="entry name" value="Crypto/Photolyase_N_sf"/>
</dbReference>
<evidence type="ECO:0000259" key="14">
    <source>
        <dbReference type="PROSITE" id="PS51645"/>
    </source>
</evidence>
<accession>A0A7T1AM60</accession>
<reference evidence="15 16" key="1">
    <citation type="journal article" date="2021" name="Nat. Commun.">
        <title>Isolation of a member of the candidate phylum Atribacteria reveals a unique cell membrane structure.</title>
        <authorList>
            <person name="Taiki K."/>
            <person name="Nobu M.K."/>
            <person name="Kusada H."/>
            <person name="Meng X.-Y."/>
            <person name="Hosoki N."/>
            <person name="Uematsu K."/>
            <person name="Yoshioka H."/>
            <person name="Kamagata Y."/>
            <person name="Tamaki H."/>
        </authorList>
    </citation>
    <scope>NUCLEOTIDE SEQUENCE [LARGE SCALE GENOMIC DNA]</scope>
    <source>
        <strain evidence="15 16">RT761</strain>
    </source>
</reference>
<keyword evidence="9" id="KW-0238">DNA-binding</keyword>
<keyword evidence="10" id="KW-0234">DNA repair</keyword>
<dbReference type="Gene3D" id="3.40.50.620">
    <property type="entry name" value="HUPs"/>
    <property type="match status" value="1"/>
</dbReference>
<evidence type="ECO:0000256" key="9">
    <source>
        <dbReference type="ARBA" id="ARBA00023125"/>
    </source>
</evidence>
<dbReference type="InterPro" id="IPR036134">
    <property type="entry name" value="Crypto/Photolyase_FAD-like_sf"/>
</dbReference>
<dbReference type="RefSeq" id="WP_218110970.1">
    <property type="nucleotide sequence ID" value="NZ_CP065383.1"/>
</dbReference>
<comment type="cofactor">
    <cofactor evidence="1">
        <name>(6R)-5,10-methylene-5,6,7,8-tetrahydrofolate</name>
        <dbReference type="ChEBI" id="CHEBI:15636"/>
    </cofactor>
</comment>
<keyword evidence="7" id="KW-0227">DNA damage</keyword>
<evidence type="ECO:0000256" key="8">
    <source>
        <dbReference type="ARBA" id="ARBA00022827"/>
    </source>
</evidence>
<keyword evidence="16" id="KW-1185">Reference proteome</keyword>
<dbReference type="Gene3D" id="1.25.40.80">
    <property type="match status" value="1"/>
</dbReference>
<dbReference type="SUPFAM" id="SSF52425">
    <property type="entry name" value="Cryptochrome/photolyase, N-terminal domain"/>
    <property type="match status" value="1"/>
</dbReference>
<sequence>MNPKRVRVLQNGPDQKGPIIYWMSRDQRAEDNWALIYGFNQSVRKKVPFGVVFCLVNDFLGATRRQYDFMLKGLRRVSEKLLEYEIPFFLLRGDPSLELPDFIKNNQASLLITDFDPLREKRKWKAQFMEKSPIEIHEVDTHNIVPAWIASSKQEYGAYTIRPKIARLLPEFLDEYPLMQMNSLHQSWQKNSINWDDLYGNCSGDSSIPPVTQFISGSKSALQQLQQFIGEKLESYDTQRNDPNADAQSHLSSFLHFGQISAQRIALEVQKASVAKNKKAAFLEEVIIRRELSDNYCWYNLNYDKFNGFPSWAQKTLNQHRKDQREYRYSLEEFEKGQTHDQLWNAAQKEMVYTGKMHGYMRMYWAKKILEWSETPEIALQNAIYLNDRFELDGRDPNGYTGIAWSIGGVHDRAWGERPVFGKIRYMSYRGSRSKFDVDQYISQYKNWEESERKD</sequence>
<keyword evidence="11 15" id="KW-0456">Lyase</keyword>
<evidence type="ECO:0000256" key="12">
    <source>
        <dbReference type="ARBA" id="ARBA00031671"/>
    </source>
</evidence>
<protein>
    <recommendedName>
        <fullName evidence="5">Deoxyribodipyrimidine photo-lyase</fullName>
        <ecNumber evidence="4">4.1.99.3</ecNumber>
    </recommendedName>
    <alternativeName>
        <fullName evidence="12">DNA photolyase</fullName>
    </alternativeName>
</protein>
<dbReference type="EMBL" id="CP065383">
    <property type="protein sequence ID" value="QPM68465.1"/>
    <property type="molecule type" value="Genomic_DNA"/>
</dbReference>
<proteinExistence type="inferred from homology"/>
<evidence type="ECO:0000313" key="16">
    <source>
        <dbReference type="Proteomes" id="UP000594463"/>
    </source>
</evidence>
<dbReference type="AlphaFoldDB" id="A0A7T1AM60"/>
<dbReference type="InterPro" id="IPR014729">
    <property type="entry name" value="Rossmann-like_a/b/a_fold"/>
</dbReference>
<dbReference type="FunFam" id="1.10.579.10:FF:000002">
    <property type="entry name" value="Deoxyribodipyrimidine photolyase"/>
    <property type="match status" value="1"/>
</dbReference>
<dbReference type="FunFam" id="3.40.50.620:FF:000110">
    <property type="entry name" value="Deoxyribodipyrimidine photolyase"/>
    <property type="match status" value="1"/>
</dbReference>
<gene>
    <name evidence="15" type="primary">phrA</name>
    <name evidence="15" type="ORF">RT761_01685</name>
</gene>
<evidence type="ECO:0000313" key="15">
    <source>
        <dbReference type="EMBL" id="QPM68465.1"/>
    </source>
</evidence>
<keyword evidence="6" id="KW-0285">Flavoprotein</keyword>
<comment type="cofactor">
    <cofactor evidence="2">
        <name>FAD</name>
        <dbReference type="ChEBI" id="CHEBI:57692"/>
    </cofactor>
</comment>
<comment type="catalytic activity">
    <reaction evidence="13">
        <text>cyclobutadipyrimidine (in DNA) = 2 pyrimidine residues (in DNA).</text>
        <dbReference type="EC" id="4.1.99.3"/>
    </reaction>
</comment>
<evidence type="ECO:0000256" key="2">
    <source>
        <dbReference type="ARBA" id="ARBA00001974"/>
    </source>
</evidence>
<evidence type="ECO:0000256" key="10">
    <source>
        <dbReference type="ARBA" id="ARBA00023204"/>
    </source>
</evidence>
<dbReference type="EC" id="4.1.99.3" evidence="4"/>
<evidence type="ECO:0000256" key="6">
    <source>
        <dbReference type="ARBA" id="ARBA00022630"/>
    </source>
</evidence>
<dbReference type="NCBIfam" id="TIGR00591">
    <property type="entry name" value="phr2"/>
    <property type="match status" value="1"/>
</dbReference>
<dbReference type="Gene3D" id="1.10.579.10">
    <property type="entry name" value="DNA Cyclobutane Dipyrimidine Photolyase, subunit A, domain 3"/>
    <property type="match status" value="1"/>
</dbReference>
<dbReference type="InterPro" id="IPR006050">
    <property type="entry name" value="DNA_photolyase_N"/>
</dbReference>
<dbReference type="GO" id="GO:0003904">
    <property type="term" value="F:deoxyribodipyrimidine photo-lyase activity"/>
    <property type="evidence" value="ECO:0007669"/>
    <property type="project" value="UniProtKB-EC"/>
</dbReference>
<dbReference type="GO" id="GO:0009650">
    <property type="term" value="P:UV protection"/>
    <property type="evidence" value="ECO:0007669"/>
    <property type="project" value="UniProtKB-ARBA"/>
</dbReference>
<dbReference type="InterPro" id="IPR052219">
    <property type="entry name" value="Photolyase_Class-2"/>
</dbReference>
<evidence type="ECO:0000256" key="3">
    <source>
        <dbReference type="ARBA" id="ARBA00006409"/>
    </source>
</evidence>
<dbReference type="GO" id="GO:0003677">
    <property type="term" value="F:DNA binding"/>
    <property type="evidence" value="ECO:0007669"/>
    <property type="project" value="UniProtKB-KW"/>
</dbReference>
<dbReference type="PROSITE" id="PS51645">
    <property type="entry name" value="PHR_CRY_ALPHA_BETA"/>
    <property type="match status" value="1"/>
</dbReference>
<name>A0A7T1AM60_ATRLM</name>
<evidence type="ECO:0000256" key="5">
    <source>
        <dbReference type="ARBA" id="ARBA00014046"/>
    </source>
</evidence>
<feature type="domain" description="Photolyase/cryptochrome alpha/beta" evidence="14">
    <location>
        <begin position="17"/>
        <end position="147"/>
    </location>
</feature>
<evidence type="ECO:0000256" key="7">
    <source>
        <dbReference type="ARBA" id="ARBA00022763"/>
    </source>
</evidence>
<comment type="similarity">
    <text evidence="3">Belongs to the DNA photolyase class-2 family.</text>
</comment>
<dbReference type="Pfam" id="PF00875">
    <property type="entry name" value="DNA_photolyase"/>
    <property type="match status" value="1"/>
</dbReference>
<evidence type="ECO:0000256" key="1">
    <source>
        <dbReference type="ARBA" id="ARBA00001932"/>
    </source>
</evidence>
<evidence type="ECO:0000256" key="11">
    <source>
        <dbReference type="ARBA" id="ARBA00023239"/>
    </source>
</evidence>
<evidence type="ECO:0000256" key="13">
    <source>
        <dbReference type="ARBA" id="ARBA00033999"/>
    </source>
</evidence>
<dbReference type="InterPro" id="IPR008148">
    <property type="entry name" value="DNA_photolyase_2"/>
</dbReference>
<dbReference type="Proteomes" id="UP000594463">
    <property type="component" value="Chromosome"/>
</dbReference>
<dbReference type="GO" id="GO:0000719">
    <property type="term" value="P:photoreactive repair"/>
    <property type="evidence" value="ECO:0007669"/>
    <property type="project" value="TreeGrafter"/>
</dbReference>
<dbReference type="PANTHER" id="PTHR10211:SF0">
    <property type="entry name" value="DEOXYRIBODIPYRIMIDINE PHOTO-LYASE"/>
    <property type="match status" value="1"/>
</dbReference>
<dbReference type="PANTHER" id="PTHR10211">
    <property type="entry name" value="DEOXYRIBODIPYRIMIDINE PHOTOLYASE"/>
    <property type="match status" value="1"/>
</dbReference>